<dbReference type="EMBL" id="EQ973795">
    <property type="protein sequence ID" value="EEF46708.1"/>
    <property type="molecule type" value="Genomic_DNA"/>
</dbReference>
<organism evidence="1 2">
    <name type="scientific">Ricinus communis</name>
    <name type="common">Castor bean</name>
    <dbReference type="NCBI Taxonomy" id="3988"/>
    <lineage>
        <taxon>Eukaryota</taxon>
        <taxon>Viridiplantae</taxon>
        <taxon>Streptophyta</taxon>
        <taxon>Embryophyta</taxon>
        <taxon>Tracheophyta</taxon>
        <taxon>Spermatophyta</taxon>
        <taxon>Magnoliopsida</taxon>
        <taxon>eudicotyledons</taxon>
        <taxon>Gunneridae</taxon>
        <taxon>Pentapetalae</taxon>
        <taxon>rosids</taxon>
        <taxon>fabids</taxon>
        <taxon>Malpighiales</taxon>
        <taxon>Euphorbiaceae</taxon>
        <taxon>Acalyphoideae</taxon>
        <taxon>Acalypheae</taxon>
        <taxon>Ricinus</taxon>
    </lineage>
</organism>
<protein>
    <submittedName>
        <fullName evidence="1">Uncharacterized protein</fullName>
    </submittedName>
</protein>
<name>B9RPI7_RICCO</name>
<keyword evidence="2" id="KW-1185">Reference proteome</keyword>
<sequence length="53" mass="6199">MKYELYLSLKDSSFEVYSIVLVKGFWNYTPKRTLKVAPFGKTLEFEEASSLED</sequence>
<gene>
    <name evidence="1" type="ORF">RCOM_1377630</name>
</gene>
<dbReference type="AlphaFoldDB" id="B9RPI7"/>
<proteinExistence type="predicted"/>
<reference evidence="2" key="1">
    <citation type="journal article" date="2010" name="Nat. Biotechnol.">
        <title>Draft genome sequence of the oilseed species Ricinus communis.</title>
        <authorList>
            <person name="Chan A.P."/>
            <person name="Crabtree J."/>
            <person name="Zhao Q."/>
            <person name="Lorenzi H."/>
            <person name="Orvis J."/>
            <person name="Puiu D."/>
            <person name="Melake-Berhan A."/>
            <person name="Jones K.M."/>
            <person name="Redman J."/>
            <person name="Chen G."/>
            <person name="Cahoon E.B."/>
            <person name="Gedil M."/>
            <person name="Stanke M."/>
            <person name="Haas B.J."/>
            <person name="Wortman J.R."/>
            <person name="Fraser-Liggett C.M."/>
            <person name="Ravel J."/>
            <person name="Rabinowicz P.D."/>
        </authorList>
    </citation>
    <scope>NUCLEOTIDE SEQUENCE [LARGE SCALE GENOMIC DNA]</scope>
    <source>
        <strain evidence="2">cv. Hale</strain>
    </source>
</reference>
<evidence type="ECO:0000313" key="1">
    <source>
        <dbReference type="EMBL" id="EEF46708.1"/>
    </source>
</evidence>
<dbReference type="Proteomes" id="UP000008311">
    <property type="component" value="Unassembled WGS sequence"/>
</dbReference>
<dbReference type="InParanoid" id="B9RPI7"/>
<evidence type="ECO:0000313" key="2">
    <source>
        <dbReference type="Proteomes" id="UP000008311"/>
    </source>
</evidence>
<accession>B9RPI7</accession>